<feature type="transmembrane region" description="Helical" evidence="1">
    <location>
        <begin position="41"/>
        <end position="59"/>
    </location>
</feature>
<keyword evidence="3" id="KW-1185">Reference proteome</keyword>
<keyword evidence="1" id="KW-0472">Membrane</keyword>
<accession>A0A3F3Q7A1</accession>
<dbReference type="AlphaFoldDB" id="A0A3F3Q7A1"/>
<keyword evidence="1" id="KW-1133">Transmembrane helix</keyword>
<dbReference type="EMBL" id="KZ852041">
    <property type="protein sequence ID" value="RDH35060.1"/>
    <property type="molecule type" value="Genomic_DNA"/>
</dbReference>
<dbReference type="Proteomes" id="UP000253729">
    <property type="component" value="Unassembled WGS sequence"/>
</dbReference>
<organism evidence="2 3">
    <name type="scientific">Aspergillus welwitschiae</name>
    <dbReference type="NCBI Taxonomy" id="1341132"/>
    <lineage>
        <taxon>Eukaryota</taxon>
        <taxon>Fungi</taxon>
        <taxon>Dikarya</taxon>
        <taxon>Ascomycota</taxon>
        <taxon>Pezizomycotina</taxon>
        <taxon>Eurotiomycetes</taxon>
        <taxon>Eurotiomycetidae</taxon>
        <taxon>Eurotiales</taxon>
        <taxon>Aspergillaceae</taxon>
        <taxon>Aspergillus</taxon>
        <taxon>Aspergillus subgen. Circumdati</taxon>
    </lineage>
</organism>
<evidence type="ECO:0000313" key="3">
    <source>
        <dbReference type="Proteomes" id="UP000253729"/>
    </source>
</evidence>
<dbReference type="RefSeq" id="XP_026628082.1">
    <property type="nucleotide sequence ID" value="XM_026768951.1"/>
</dbReference>
<reference evidence="2 3" key="1">
    <citation type="submission" date="2018-07" db="EMBL/GenBank/DDBJ databases">
        <title>The genomes of Aspergillus section Nigri reveals drivers in fungal speciation.</title>
        <authorList>
            <consortium name="DOE Joint Genome Institute"/>
            <person name="Vesth T.C."/>
            <person name="Nybo J."/>
            <person name="Theobald S."/>
            <person name="Brandl J."/>
            <person name="Frisvad J.C."/>
            <person name="Nielsen K.F."/>
            <person name="Lyhne E.K."/>
            <person name="Kogle M.E."/>
            <person name="Kuo A."/>
            <person name="Riley R."/>
            <person name="Clum A."/>
            <person name="Nolan M."/>
            <person name="Lipzen A."/>
            <person name="Salamov A."/>
            <person name="Henrissat B."/>
            <person name="Wiebenga A."/>
            <person name="De vries R.P."/>
            <person name="Grigoriev I.V."/>
            <person name="Mortensen U.H."/>
            <person name="Andersen M.R."/>
            <person name="Baker S.E."/>
        </authorList>
    </citation>
    <scope>NUCLEOTIDE SEQUENCE [LARGE SCALE GENOMIC DNA]</scope>
    <source>
        <strain evidence="2 3">CBS 139.54b</strain>
    </source>
</reference>
<protein>
    <submittedName>
        <fullName evidence="2">Uncharacterized protein</fullName>
    </submittedName>
</protein>
<name>A0A3F3Q7A1_9EURO</name>
<gene>
    <name evidence="2" type="ORF">BDQ94DRAFT_158438</name>
</gene>
<evidence type="ECO:0000313" key="2">
    <source>
        <dbReference type="EMBL" id="RDH35060.1"/>
    </source>
</evidence>
<sequence length="339" mass="38760">MLDAHYTATMTGCNYSHSVDVPVDVTVYIVRRYPIEVTIMYYYLLLLHILISLTSSYTVDQLWSLTTHFWDNFLYPANTAHINPNDTSIFSDNVQGRVDVTRTFTNRDLNNEYIFGLFSQPTHPSIFGVPIAYNITQLAATQNTVASTVVLTFNISTFDLIIPGVITAWFEFNSVGQITQYDAVFRWLDWLFVQILQAAGRKFHTSNEAETRAKVADMFARTICHTEEEYCLGRNRQYASAQDCYVFLTQKIRFGQPYEMGRNTLLCREVHDNMVRLNPDVHCAHIGPSGGDYCVDDQSYEEVVSERYFRASWVADNLAPMNVWVWQNGSGSGSESRTV</sequence>
<keyword evidence="1" id="KW-0812">Transmembrane</keyword>
<dbReference type="GeneID" id="38137307"/>
<proteinExistence type="predicted"/>
<evidence type="ECO:0000256" key="1">
    <source>
        <dbReference type="SAM" id="Phobius"/>
    </source>
</evidence>